<keyword evidence="2" id="KW-1185">Reference proteome</keyword>
<dbReference type="Pfam" id="PF07586">
    <property type="entry name" value="HXXSHH"/>
    <property type="match status" value="1"/>
</dbReference>
<dbReference type="Proteomes" id="UP001597375">
    <property type="component" value="Unassembled WGS sequence"/>
</dbReference>
<comment type="caution">
    <text evidence="1">The sequence shown here is derived from an EMBL/GenBank/DDBJ whole genome shotgun (WGS) entry which is preliminary data.</text>
</comment>
<gene>
    <name evidence="1" type="ORF">ACFSSA_07550</name>
</gene>
<dbReference type="PROSITE" id="PS51318">
    <property type="entry name" value="TAT"/>
    <property type="match status" value="1"/>
</dbReference>
<dbReference type="RefSeq" id="WP_386819814.1">
    <property type="nucleotide sequence ID" value="NZ_JBHUIT010000008.1"/>
</dbReference>
<dbReference type="EMBL" id="JBHUIT010000008">
    <property type="protein sequence ID" value="MFD2256525.1"/>
    <property type="molecule type" value="Genomic_DNA"/>
</dbReference>
<reference evidence="2" key="1">
    <citation type="journal article" date="2019" name="Int. J. Syst. Evol. Microbiol.">
        <title>The Global Catalogue of Microorganisms (GCM) 10K type strain sequencing project: providing services to taxonomists for standard genome sequencing and annotation.</title>
        <authorList>
            <consortium name="The Broad Institute Genomics Platform"/>
            <consortium name="The Broad Institute Genome Sequencing Center for Infectious Disease"/>
            <person name="Wu L."/>
            <person name="Ma J."/>
        </authorList>
    </citation>
    <scope>NUCLEOTIDE SEQUENCE [LARGE SCALE GENOMIC DNA]</scope>
    <source>
        <strain evidence="2">CGMCC 4.7106</strain>
    </source>
</reference>
<name>A0ABW5DAS4_9BACT</name>
<protein>
    <submittedName>
        <fullName evidence="1">DUF1552 domain-containing protein</fullName>
    </submittedName>
</protein>
<sequence length="471" mass="51500">MRRKTFSSTRRGFLRGAGVTMALPFLESISPMGRALAQSAKTGALGKNGEPIRFAAVFMANGVNLDEWTPKGSKLEELPRILKPLDPLKEYVNVISGINNGGNGHNSGTSGFLTGTDPYRTAQASEVNVYNPSLDQIIGEVLKESSVFPTLELGMGTPATGPTMNGNTNIYTSYISWKTPTTPVPYEINPQRAFDRLFKSATRTTSSGGKSGNTSLMPDSSVIDAVLEDAKSLEKKLGREDRSKLDEYFTAVREVEERIAQQNATVGLNITEDVLKDILRLKGDVREHMSDQKDGRYQVEPQIPQPEYGRLMMDIMALAFWSNSTRSATLAFGNGLHGGGNMSFIDGVNGSHHSTSHHGYKKDKLEEFTLINTFYMEQYAYLLDRLRGMKEGDSNVLENSMILFGSNISAGQQHSGRNIPVLLSGNAGGRLKSGRHIESDGQPIANLHRSILDMMDVKGDIAKGSDKLRGI</sequence>
<organism evidence="1 2">
    <name type="scientific">Luteolibacter algae</name>
    <dbReference type="NCBI Taxonomy" id="454151"/>
    <lineage>
        <taxon>Bacteria</taxon>
        <taxon>Pseudomonadati</taxon>
        <taxon>Verrucomicrobiota</taxon>
        <taxon>Verrucomicrobiia</taxon>
        <taxon>Verrucomicrobiales</taxon>
        <taxon>Verrucomicrobiaceae</taxon>
        <taxon>Luteolibacter</taxon>
    </lineage>
</organism>
<evidence type="ECO:0000313" key="2">
    <source>
        <dbReference type="Proteomes" id="UP001597375"/>
    </source>
</evidence>
<evidence type="ECO:0000313" key="1">
    <source>
        <dbReference type="EMBL" id="MFD2256525.1"/>
    </source>
</evidence>
<accession>A0ABW5DAS4</accession>
<proteinExistence type="predicted"/>
<dbReference type="InterPro" id="IPR006311">
    <property type="entry name" value="TAT_signal"/>
</dbReference>
<dbReference type="InterPro" id="IPR011447">
    <property type="entry name" value="DUF1552"/>
</dbReference>